<protein>
    <recommendedName>
        <fullName evidence="4">FG-GAP repeat protein</fullName>
    </recommendedName>
</protein>
<dbReference type="EMBL" id="JAQMHB010000001">
    <property type="protein sequence ID" value="MDS9993331.1"/>
    <property type="molecule type" value="Genomic_DNA"/>
</dbReference>
<evidence type="ECO:0000313" key="2">
    <source>
        <dbReference type="EMBL" id="MDS9993331.1"/>
    </source>
</evidence>
<feature type="region of interest" description="Disordered" evidence="1">
    <location>
        <begin position="57"/>
        <end position="91"/>
    </location>
</feature>
<dbReference type="RefSeq" id="WP_311163340.1">
    <property type="nucleotide sequence ID" value="NZ_JAQMHB010000001.1"/>
</dbReference>
<reference evidence="2 3" key="1">
    <citation type="submission" date="2023-01" db="EMBL/GenBank/DDBJ databases">
        <title>Xanthomonas hawaiianensis sp. nov. isolated from Araceae family in Hawaii.</title>
        <authorList>
            <person name="Chunag S.-C."/>
            <person name="Dobhal S."/>
            <person name="Alvarez A."/>
            <person name="Arif M."/>
        </authorList>
    </citation>
    <scope>NUCLEOTIDE SEQUENCE [LARGE SCALE GENOMIC DNA]</scope>
    <source>
        <strain evidence="2 3">A2111</strain>
    </source>
</reference>
<accession>A0ABU2I5F7</accession>
<evidence type="ECO:0008006" key="4">
    <source>
        <dbReference type="Google" id="ProtNLM"/>
    </source>
</evidence>
<gene>
    <name evidence="2" type="ORF">PNQ69_11155</name>
</gene>
<keyword evidence="3" id="KW-1185">Reference proteome</keyword>
<evidence type="ECO:0000256" key="1">
    <source>
        <dbReference type="SAM" id="MobiDB-lite"/>
    </source>
</evidence>
<comment type="caution">
    <text evidence="2">The sequence shown here is derived from an EMBL/GenBank/DDBJ whole genome shotgun (WGS) entry which is preliminary data.</text>
</comment>
<evidence type="ECO:0000313" key="3">
    <source>
        <dbReference type="Proteomes" id="UP001260534"/>
    </source>
</evidence>
<organism evidence="2 3">
    <name type="scientific">Xanthomonas hawaiiensis</name>
    <dbReference type="NCBI Taxonomy" id="3003247"/>
    <lineage>
        <taxon>Bacteria</taxon>
        <taxon>Pseudomonadati</taxon>
        <taxon>Pseudomonadota</taxon>
        <taxon>Gammaproteobacteria</taxon>
        <taxon>Lysobacterales</taxon>
        <taxon>Lysobacteraceae</taxon>
        <taxon>Xanthomonas</taxon>
    </lineage>
</organism>
<name>A0ABU2I5F7_9XANT</name>
<dbReference type="Proteomes" id="UP001260534">
    <property type="component" value="Unassembled WGS sequence"/>
</dbReference>
<feature type="compositionally biased region" description="Polar residues" evidence="1">
    <location>
        <begin position="74"/>
        <end position="91"/>
    </location>
</feature>
<sequence length="289" mass="31063">MEHKTWKGIAGSPRPWLGPVASSRWAASCRRVALCLACYSIVHSAAAAAGAAVTSPAQRNASPHHTAQADALPQRTSANAADTSQATSHEATWRTQTFNASGTPDAMGQVVFQLGDLRLEIEGTRCRDTGGLLLRCAPATIMVERTAGKQSIPIPSLVFLSKTTAQPAYVAAHRGPFTEQDEPGDDLRYTAIVSDINGDGNDDLLLWTDFSGRLGAPAYSYYLFDPRTQLFVKSDKLQQATRGLTLSGITGNTLRFWSGDEGCKRVIVRLALHGTTPTRLADKTFDACK</sequence>
<proteinExistence type="predicted"/>